<protein>
    <submittedName>
        <fullName evidence="2">Uncharacterized protein</fullName>
    </submittedName>
</protein>
<proteinExistence type="predicted"/>
<gene>
    <name evidence="2" type="ORF">BN2614_LOCUS4</name>
</gene>
<organism evidence="2 3">
    <name type="scientific">Gulo gulo</name>
    <name type="common">Wolverine</name>
    <name type="synonym">Gluton</name>
    <dbReference type="NCBI Taxonomy" id="48420"/>
    <lineage>
        <taxon>Eukaryota</taxon>
        <taxon>Metazoa</taxon>
        <taxon>Chordata</taxon>
        <taxon>Craniata</taxon>
        <taxon>Vertebrata</taxon>
        <taxon>Euteleostomi</taxon>
        <taxon>Mammalia</taxon>
        <taxon>Eutheria</taxon>
        <taxon>Laurasiatheria</taxon>
        <taxon>Carnivora</taxon>
        <taxon>Caniformia</taxon>
        <taxon>Musteloidea</taxon>
        <taxon>Mustelidae</taxon>
        <taxon>Guloninae</taxon>
        <taxon>Gulo</taxon>
    </lineage>
</organism>
<comment type="caution">
    <text evidence="2">The sequence shown here is derived from an EMBL/GenBank/DDBJ whole genome shotgun (WGS) entry which is preliminary data.</text>
</comment>
<dbReference type="Proteomes" id="UP000269945">
    <property type="component" value="Unassembled WGS sequence"/>
</dbReference>
<evidence type="ECO:0000313" key="2">
    <source>
        <dbReference type="EMBL" id="VCX36718.1"/>
    </source>
</evidence>
<evidence type="ECO:0000256" key="1">
    <source>
        <dbReference type="SAM" id="MobiDB-lite"/>
    </source>
</evidence>
<dbReference type="EMBL" id="CYRY02042785">
    <property type="protein sequence ID" value="VCX36718.1"/>
    <property type="molecule type" value="Genomic_DNA"/>
</dbReference>
<evidence type="ECO:0000313" key="3">
    <source>
        <dbReference type="Proteomes" id="UP000269945"/>
    </source>
</evidence>
<accession>A0A9X9Q6N6</accession>
<name>A0A9X9Q6N6_GULGU</name>
<dbReference type="AlphaFoldDB" id="A0A9X9Q6N6"/>
<feature type="region of interest" description="Disordered" evidence="1">
    <location>
        <begin position="1"/>
        <end position="21"/>
    </location>
</feature>
<keyword evidence="3" id="KW-1185">Reference proteome</keyword>
<sequence length="105" mass="11270">MSSVRQGSHSQTAQNPDSGALGGLQCQLPRNRATLFACPACRWVRHAPRPFPAIKSCRVVPLTLAATDSEAHGGFGLHLLPSHLLWETGHPGFPKPLYLSGALFC</sequence>
<reference evidence="2 3" key="1">
    <citation type="submission" date="2018-10" db="EMBL/GenBank/DDBJ databases">
        <authorList>
            <person name="Ekblom R."/>
            <person name="Jareborg N."/>
        </authorList>
    </citation>
    <scope>NUCLEOTIDE SEQUENCE [LARGE SCALE GENOMIC DNA]</scope>
    <source>
        <tissue evidence="2">Muscle</tissue>
    </source>
</reference>
<feature type="compositionally biased region" description="Polar residues" evidence="1">
    <location>
        <begin position="1"/>
        <end position="17"/>
    </location>
</feature>